<evidence type="ECO:0000259" key="1">
    <source>
        <dbReference type="PROSITE" id="PS50042"/>
    </source>
</evidence>
<dbReference type="SUPFAM" id="SSF51206">
    <property type="entry name" value="cAMP-binding domain-like"/>
    <property type="match status" value="1"/>
</dbReference>
<reference evidence="3" key="1">
    <citation type="journal article" date="2017" name="Proc. Natl. Acad. Sci. U.S.A.">
        <title>Simulation of Deepwater Horizon oil plume reveals substrate specialization within a complex community of hydrocarbon-degraders.</title>
        <authorList>
            <person name="Hu P."/>
            <person name="Dubinsky E.A."/>
            <person name="Probst A.J."/>
            <person name="Wang J."/>
            <person name="Sieber C.M.K."/>
            <person name="Tom L.M."/>
            <person name="Gardinali P."/>
            <person name="Banfield J.F."/>
            <person name="Atlas R.M."/>
            <person name="Andersen G.L."/>
        </authorList>
    </citation>
    <scope>NUCLEOTIDE SEQUENCE [LARGE SCALE GENOMIC DNA]</scope>
</reference>
<evidence type="ECO:0000313" key="3">
    <source>
        <dbReference type="Proteomes" id="UP000196531"/>
    </source>
</evidence>
<name>A0A1Y5FAJ6_9BACT</name>
<proteinExistence type="predicted"/>
<dbReference type="SMART" id="SM00100">
    <property type="entry name" value="cNMP"/>
    <property type="match status" value="1"/>
</dbReference>
<comment type="caution">
    <text evidence="2">The sequence shown here is derived from an EMBL/GenBank/DDBJ whole genome shotgun (WGS) entry which is preliminary data.</text>
</comment>
<dbReference type="AlphaFoldDB" id="A0A1Y5FAJ6"/>
<dbReference type="InterPro" id="IPR000595">
    <property type="entry name" value="cNMP-bd_dom"/>
</dbReference>
<gene>
    <name evidence="2" type="ORF">A9Q84_14220</name>
</gene>
<dbReference type="PROSITE" id="PS50042">
    <property type="entry name" value="CNMP_BINDING_3"/>
    <property type="match status" value="1"/>
</dbReference>
<sequence length="175" mass="19930">MSTQNNLFMQIGKKQLFKKGDYIFRQGDIDSNIYFIKSGLLKAYYLTGDGKEFVKSFLDVGELIGSIRSASKNIPCYFNVVCLEDTEVASVSFDELLNQSKADIENALVLIDSLIELSAKKEKREYEFLCLSAQERYDVLQTERPELLKRISLNDTAKYLGITAIALSRIRKRMG</sequence>
<dbReference type="Pfam" id="PF00027">
    <property type="entry name" value="cNMP_binding"/>
    <property type="match status" value="1"/>
</dbReference>
<dbReference type="EMBL" id="MAAO01000007">
    <property type="protein sequence ID" value="OUR95654.1"/>
    <property type="molecule type" value="Genomic_DNA"/>
</dbReference>
<accession>A0A1Y5FAJ6</accession>
<dbReference type="Proteomes" id="UP000196531">
    <property type="component" value="Unassembled WGS sequence"/>
</dbReference>
<dbReference type="InterPro" id="IPR014710">
    <property type="entry name" value="RmlC-like_jellyroll"/>
</dbReference>
<protein>
    <recommendedName>
        <fullName evidence="1">Cyclic nucleotide-binding domain-containing protein</fullName>
    </recommendedName>
</protein>
<dbReference type="CDD" id="cd00038">
    <property type="entry name" value="CAP_ED"/>
    <property type="match status" value="1"/>
</dbReference>
<dbReference type="Gene3D" id="2.60.120.10">
    <property type="entry name" value="Jelly Rolls"/>
    <property type="match status" value="1"/>
</dbReference>
<dbReference type="InterPro" id="IPR018490">
    <property type="entry name" value="cNMP-bd_dom_sf"/>
</dbReference>
<organism evidence="2 3">
    <name type="scientific">Halobacteriovorax marinus</name>
    <dbReference type="NCBI Taxonomy" id="97084"/>
    <lineage>
        <taxon>Bacteria</taxon>
        <taxon>Pseudomonadati</taxon>
        <taxon>Bdellovibrionota</taxon>
        <taxon>Bacteriovoracia</taxon>
        <taxon>Bacteriovoracales</taxon>
        <taxon>Halobacteriovoraceae</taxon>
        <taxon>Halobacteriovorax</taxon>
    </lineage>
</organism>
<evidence type="ECO:0000313" key="2">
    <source>
        <dbReference type="EMBL" id="OUR95654.1"/>
    </source>
</evidence>
<feature type="domain" description="Cyclic nucleotide-binding" evidence="1">
    <location>
        <begin position="17"/>
        <end position="92"/>
    </location>
</feature>